<keyword evidence="6" id="KW-0862">Zinc</keyword>
<evidence type="ECO:0000256" key="5">
    <source>
        <dbReference type="ARBA" id="ARBA00022801"/>
    </source>
</evidence>
<dbReference type="PANTHER" id="PTHR43808:SF31">
    <property type="entry name" value="N-ACETYL-L-CITRULLINE DEACETYLASE"/>
    <property type="match status" value="1"/>
</dbReference>
<dbReference type="SUPFAM" id="SSF55031">
    <property type="entry name" value="Bacterial exopeptidase dimerisation domain"/>
    <property type="match status" value="1"/>
</dbReference>
<keyword evidence="4" id="KW-0479">Metal-binding</keyword>
<dbReference type="AlphaFoldDB" id="A0A0P8YZP6"/>
<evidence type="ECO:0000256" key="8">
    <source>
        <dbReference type="ARBA" id="ARBA00023049"/>
    </source>
</evidence>
<dbReference type="Gene3D" id="3.40.630.10">
    <property type="entry name" value="Zn peptidases"/>
    <property type="match status" value="1"/>
</dbReference>
<evidence type="ECO:0000256" key="3">
    <source>
        <dbReference type="ARBA" id="ARBA00022670"/>
    </source>
</evidence>
<dbReference type="GO" id="GO:0008270">
    <property type="term" value="F:zinc ion binding"/>
    <property type="evidence" value="ECO:0007669"/>
    <property type="project" value="InterPro"/>
</dbReference>
<evidence type="ECO:0000256" key="1">
    <source>
        <dbReference type="ARBA" id="ARBA00001947"/>
    </source>
</evidence>
<dbReference type="PATRIC" id="fig|36849.3.peg.1125"/>
<dbReference type="InterPro" id="IPR050072">
    <property type="entry name" value="Peptidase_M20A"/>
</dbReference>
<evidence type="ECO:0000313" key="9">
    <source>
        <dbReference type="EMBL" id="KPU45358.1"/>
    </source>
</evidence>
<dbReference type="GO" id="GO:0006508">
    <property type="term" value="P:proteolysis"/>
    <property type="evidence" value="ECO:0007669"/>
    <property type="project" value="UniProtKB-KW"/>
</dbReference>
<gene>
    <name evidence="9" type="ORF">OXPF_10530</name>
</gene>
<dbReference type="InterPro" id="IPR002933">
    <property type="entry name" value="Peptidase_M20"/>
</dbReference>
<name>A0A0P8YZP6_9CLOT</name>
<dbReference type="Proteomes" id="UP000050326">
    <property type="component" value="Unassembled WGS sequence"/>
</dbReference>
<dbReference type="InterPro" id="IPR036264">
    <property type="entry name" value="Bact_exopeptidase_dim_dom"/>
</dbReference>
<protein>
    <submittedName>
        <fullName evidence="9">Putative dipeptidase</fullName>
        <ecNumber evidence="9">3.4.13.-</ecNumber>
    </submittedName>
</protein>
<dbReference type="PANTHER" id="PTHR43808">
    <property type="entry name" value="ACETYLORNITHINE DEACETYLASE"/>
    <property type="match status" value="1"/>
</dbReference>
<dbReference type="PROSITE" id="PS00759">
    <property type="entry name" value="ARGE_DAPE_CPG2_2"/>
    <property type="match status" value="1"/>
</dbReference>
<evidence type="ECO:0000256" key="2">
    <source>
        <dbReference type="ARBA" id="ARBA00006247"/>
    </source>
</evidence>
<dbReference type="OrthoDB" id="9761532at2"/>
<dbReference type="EMBL" id="LKET01000024">
    <property type="protein sequence ID" value="KPU45358.1"/>
    <property type="molecule type" value="Genomic_DNA"/>
</dbReference>
<dbReference type="GO" id="GO:0006526">
    <property type="term" value="P:L-arginine biosynthetic process"/>
    <property type="evidence" value="ECO:0007669"/>
    <property type="project" value="TreeGrafter"/>
</dbReference>
<accession>A0A0P8YZP6</accession>
<dbReference type="STRING" id="36849.OXPF_10530"/>
<dbReference type="SUPFAM" id="SSF53187">
    <property type="entry name" value="Zn-dependent exopeptidases"/>
    <property type="match status" value="1"/>
</dbReference>
<comment type="cofactor">
    <cofactor evidence="1">
        <name>Zn(2+)</name>
        <dbReference type="ChEBI" id="CHEBI:29105"/>
    </cofactor>
</comment>
<dbReference type="InterPro" id="IPR001261">
    <property type="entry name" value="ArgE/DapE_CS"/>
</dbReference>
<keyword evidence="3" id="KW-0645">Protease</keyword>
<dbReference type="NCBIfam" id="TIGR01887">
    <property type="entry name" value="dipeptidaselike"/>
    <property type="match status" value="1"/>
</dbReference>
<dbReference type="GO" id="GO:0008777">
    <property type="term" value="F:acetylornithine deacetylase activity"/>
    <property type="evidence" value="ECO:0007669"/>
    <property type="project" value="TreeGrafter"/>
</dbReference>
<evidence type="ECO:0000256" key="7">
    <source>
        <dbReference type="ARBA" id="ARBA00022997"/>
    </source>
</evidence>
<dbReference type="GO" id="GO:0016805">
    <property type="term" value="F:dipeptidase activity"/>
    <property type="evidence" value="ECO:0007669"/>
    <property type="project" value="UniProtKB-KW"/>
</dbReference>
<keyword evidence="10" id="KW-1185">Reference proteome</keyword>
<evidence type="ECO:0000256" key="6">
    <source>
        <dbReference type="ARBA" id="ARBA00022833"/>
    </source>
</evidence>
<comment type="similarity">
    <text evidence="2">Belongs to the peptidase M20A family.</text>
</comment>
<dbReference type="EC" id="3.4.13.-" evidence="9"/>
<dbReference type="NCBIfam" id="NF005591">
    <property type="entry name" value="PRK07318.1"/>
    <property type="match status" value="1"/>
</dbReference>
<keyword evidence="5 9" id="KW-0378">Hydrolase</keyword>
<dbReference type="InterPro" id="IPR010964">
    <property type="entry name" value="M20A_pepV-rel"/>
</dbReference>
<sequence length="465" mass="51955">MNFNEYIHSMKPDIVKSVQDMVRIRSVKDEPKDDAPFGEGINRALMYALDIAASMGFKTKNLNGYIGYAEYGQGEETVGIIGHLDVVHEGSGWTYPPFTGEIHADRIYGRGAIDDKGPIIAALYALKAIKDSAVSLSKKIRIIFGTDEENGWEDIKKYLEQEKAPDIGFVPDGFFPAVNSEIGSIDIEFSKEIARKSKGMIEIKSIKCDDNVNTIPNECTCELKLKGMAKYMLKDILELYDETKKTNMIINEIVDMYTIISKSNASNNKDVSMSKNAIGQLIEFLAQFSLGQNDVSDFIKYISKFSTSENSGKKVHIEYADSHNLNYTVYLTGLYIDEDTAKAVINIRYPIESSYDKLMEFITNDAASKKVNMDILRHRAPLYIPEDSILISTLLNTYNSVVGEEGSVVSVNGQTYAKAFNNMAAFGPLFPGEIKTSHKPDESMDIDNLIKCTEIYSQAIYQLAK</sequence>
<dbReference type="Pfam" id="PF01546">
    <property type="entry name" value="Peptidase_M20"/>
    <property type="match status" value="1"/>
</dbReference>
<dbReference type="GO" id="GO:0008237">
    <property type="term" value="F:metallopeptidase activity"/>
    <property type="evidence" value="ECO:0007669"/>
    <property type="project" value="UniProtKB-KW"/>
</dbReference>
<keyword evidence="8" id="KW-0482">Metalloprotease</keyword>
<dbReference type="PROSITE" id="PS00758">
    <property type="entry name" value="ARGE_DAPE_CPG2_1"/>
    <property type="match status" value="1"/>
</dbReference>
<evidence type="ECO:0000256" key="4">
    <source>
        <dbReference type="ARBA" id="ARBA00022723"/>
    </source>
</evidence>
<dbReference type="RefSeq" id="WP_054874157.1">
    <property type="nucleotide sequence ID" value="NZ_LKET01000024.1"/>
</dbReference>
<dbReference type="Gene3D" id="3.30.70.360">
    <property type="match status" value="2"/>
</dbReference>
<keyword evidence="7 9" id="KW-0224">Dipeptidase</keyword>
<organism evidence="9 10">
    <name type="scientific">Oxobacter pfennigii</name>
    <dbReference type="NCBI Taxonomy" id="36849"/>
    <lineage>
        <taxon>Bacteria</taxon>
        <taxon>Bacillati</taxon>
        <taxon>Bacillota</taxon>
        <taxon>Clostridia</taxon>
        <taxon>Eubacteriales</taxon>
        <taxon>Clostridiaceae</taxon>
        <taxon>Oxobacter</taxon>
    </lineage>
</organism>
<reference evidence="9 10" key="1">
    <citation type="submission" date="2015-09" db="EMBL/GenBank/DDBJ databases">
        <title>Genome sequence of Oxobacter pfennigii DSM 3222.</title>
        <authorList>
            <person name="Poehlein A."/>
            <person name="Bengelsdorf F.R."/>
            <person name="Schiel-Bengelsdorf B."/>
            <person name="Duerre P."/>
            <person name="Daniel R."/>
        </authorList>
    </citation>
    <scope>NUCLEOTIDE SEQUENCE [LARGE SCALE GENOMIC DNA]</scope>
    <source>
        <strain evidence="9 10">DSM 3222</strain>
    </source>
</reference>
<comment type="caution">
    <text evidence="9">The sequence shown here is derived from an EMBL/GenBank/DDBJ whole genome shotgun (WGS) entry which is preliminary data.</text>
</comment>
<proteinExistence type="inferred from homology"/>
<evidence type="ECO:0000313" key="10">
    <source>
        <dbReference type="Proteomes" id="UP000050326"/>
    </source>
</evidence>